<evidence type="ECO:0000313" key="15">
    <source>
        <dbReference type="EMBL" id="PPQ94705.1"/>
    </source>
</evidence>
<feature type="active site" description="Proton donor" evidence="10">
    <location>
        <position position="65"/>
    </location>
</feature>
<dbReference type="InterPro" id="IPR016193">
    <property type="entry name" value="Cytidine_deaminase-like"/>
</dbReference>
<dbReference type="InterPro" id="IPR050202">
    <property type="entry name" value="Cyt/Deoxycyt_deaminase"/>
</dbReference>
<dbReference type="PROSITE" id="PS00903">
    <property type="entry name" value="CYT_DCMP_DEAMINASES_1"/>
    <property type="match status" value="1"/>
</dbReference>
<keyword evidence="5 12" id="KW-0479">Metal-binding</keyword>
<gene>
    <name evidence="15" type="ORF">CVT25_009560</name>
</gene>
<evidence type="ECO:0000256" key="1">
    <source>
        <dbReference type="ARBA" id="ARBA00001947"/>
    </source>
</evidence>
<dbReference type="GO" id="GO:0055086">
    <property type="term" value="P:nucleobase-containing small molecule metabolic process"/>
    <property type="evidence" value="ECO:0007669"/>
    <property type="project" value="UniProtKB-ARBA"/>
</dbReference>
<dbReference type="Proteomes" id="UP000283269">
    <property type="component" value="Unassembled WGS sequence"/>
</dbReference>
<dbReference type="STRING" id="93625.A0A409XVA2"/>
<feature type="binding site" evidence="12">
    <location>
        <position position="63"/>
    </location>
    <ligand>
        <name>Zn(2+)</name>
        <dbReference type="ChEBI" id="CHEBI:29105"/>
        <note>catalytic</note>
    </ligand>
</feature>
<dbReference type="InterPro" id="IPR006262">
    <property type="entry name" value="Cyt_deam_tetra"/>
</dbReference>
<dbReference type="EC" id="3.5.4.5" evidence="4 13"/>
<evidence type="ECO:0000313" key="16">
    <source>
        <dbReference type="Proteomes" id="UP000283269"/>
    </source>
</evidence>
<dbReference type="FunFam" id="3.40.140.10:FF:000008">
    <property type="entry name" value="Cytidine deaminase"/>
    <property type="match status" value="1"/>
</dbReference>
<keyword evidence="16" id="KW-1185">Reference proteome</keyword>
<dbReference type="GO" id="GO:0004126">
    <property type="term" value="F:cytidine deaminase activity"/>
    <property type="evidence" value="ECO:0007669"/>
    <property type="project" value="UniProtKB-UniRule"/>
</dbReference>
<comment type="catalytic activity">
    <reaction evidence="13">
        <text>2'-deoxycytidine + H2O + H(+) = 2'-deoxyuridine + NH4(+)</text>
        <dbReference type="Rhea" id="RHEA:13433"/>
        <dbReference type="ChEBI" id="CHEBI:15377"/>
        <dbReference type="ChEBI" id="CHEBI:15378"/>
        <dbReference type="ChEBI" id="CHEBI:15698"/>
        <dbReference type="ChEBI" id="CHEBI:16450"/>
        <dbReference type="ChEBI" id="CHEBI:28938"/>
        <dbReference type="EC" id="3.5.4.5"/>
    </reaction>
</comment>
<dbReference type="FunCoup" id="A0A409XVA2">
    <property type="interactions" value="461"/>
</dbReference>
<accession>A0A409XVA2</accession>
<feature type="binding site" evidence="12">
    <location>
        <position position="99"/>
    </location>
    <ligand>
        <name>Zn(2+)</name>
        <dbReference type="ChEBI" id="CHEBI:29105"/>
        <note>catalytic</note>
    </ligand>
</feature>
<evidence type="ECO:0000256" key="12">
    <source>
        <dbReference type="PIRSR" id="PIRSR606262-3"/>
    </source>
</evidence>
<proteinExistence type="inferred from homology"/>
<dbReference type="AlphaFoldDB" id="A0A409XVA2"/>
<feature type="binding site" evidence="12">
    <location>
        <position position="96"/>
    </location>
    <ligand>
        <name>Zn(2+)</name>
        <dbReference type="ChEBI" id="CHEBI:29105"/>
        <note>catalytic</note>
    </ligand>
</feature>
<dbReference type="NCBIfam" id="NF004064">
    <property type="entry name" value="PRK05578.1"/>
    <property type="match status" value="1"/>
</dbReference>
<dbReference type="InterPro" id="IPR002125">
    <property type="entry name" value="CMP_dCMP_dom"/>
</dbReference>
<dbReference type="NCBIfam" id="TIGR01354">
    <property type="entry name" value="cyt_deam_tetra"/>
    <property type="match status" value="1"/>
</dbReference>
<comment type="function">
    <text evidence="2 13">This enzyme scavenges exogenous and endogenous cytidine and 2'-deoxycytidine for UMP synthesis.</text>
</comment>
<dbReference type="Gene3D" id="3.40.140.10">
    <property type="entry name" value="Cytidine Deaminase, domain 2"/>
    <property type="match status" value="1"/>
</dbReference>
<dbReference type="InParanoid" id="A0A409XVA2"/>
<evidence type="ECO:0000259" key="14">
    <source>
        <dbReference type="PROSITE" id="PS51747"/>
    </source>
</evidence>
<comment type="catalytic activity">
    <reaction evidence="9 13">
        <text>cytidine + H2O + H(+) = uridine + NH4(+)</text>
        <dbReference type="Rhea" id="RHEA:16069"/>
        <dbReference type="ChEBI" id="CHEBI:15377"/>
        <dbReference type="ChEBI" id="CHEBI:15378"/>
        <dbReference type="ChEBI" id="CHEBI:16704"/>
        <dbReference type="ChEBI" id="CHEBI:17562"/>
        <dbReference type="ChEBI" id="CHEBI:28938"/>
        <dbReference type="EC" id="3.5.4.5"/>
    </reaction>
</comment>
<comment type="cofactor">
    <cofactor evidence="1 12 13">
        <name>Zn(2+)</name>
        <dbReference type="ChEBI" id="CHEBI:29105"/>
    </cofactor>
</comment>
<keyword evidence="6 13" id="KW-0378">Hydrolase</keyword>
<dbReference type="PROSITE" id="PS51747">
    <property type="entry name" value="CYT_DCMP_DEAMINASES_2"/>
    <property type="match status" value="1"/>
</dbReference>
<evidence type="ECO:0000256" key="2">
    <source>
        <dbReference type="ARBA" id="ARBA00003949"/>
    </source>
</evidence>
<organism evidence="15 16">
    <name type="scientific">Psilocybe cyanescens</name>
    <dbReference type="NCBI Taxonomy" id="93625"/>
    <lineage>
        <taxon>Eukaryota</taxon>
        <taxon>Fungi</taxon>
        <taxon>Dikarya</taxon>
        <taxon>Basidiomycota</taxon>
        <taxon>Agaricomycotina</taxon>
        <taxon>Agaricomycetes</taxon>
        <taxon>Agaricomycetidae</taxon>
        <taxon>Agaricales</taxon>
        <taxon>Agaricineae</taxon>
        <taxon>Strophariaceae</taxon>
        <taxon>Psilocybe</taxon>
    </lineage>
</organism>
<dbReference type="PANTHER" id="PTHR11644">
    <property type="entry name" value="CYTIDINE DEAMINASE"/>
    <property type="match status" value="1"/>
</dbReference>
<evidence type="ECO:0000256" key="10">
    <source>
        <dbReference type="PIRSR" id="PIRSR606262-1"/>
    </source>
</evidence>
<dbReference type="GO" id="GO:0072527">
    <property type="term" value="P:pyrimidine-containing compound metabolic process"/>
    <property type="evidence" value="ECO:0007669"/>
    <property type="project" value="UniProtKB-ARBA"/>
</dbReference>
<evidence type="ECO:0000256" key="4">
    <source>
        <dbReference type="ARBA" id="ARBA00012783"/>
    </source>
</evidence>
<sequence length="162" mass="17400">MSARAWTLSVEDREKLIQGAFEGKKGSYSPYSKFPVGAAFITSDGTIIKGANIENASYGGTICAERTAIVKAVSEGIRSFIGLAVVTNVNSAVSPCGFCRQVIREFCSLDMPILLVPGDYPQQLAPGEERKPGYTEGGVRETTLGELLPDSFGPEHLELPRK</sequence>
<evidence type="ECO:0000256" key="9">
    <source>
        <dbReference type="ARBA" id="ARBA00049558"/>
    </source>
</evidence>
<evidence type="ECO:0000256" key="7">
    <source>
        <dbReference type="ARBA" id="ARBA00022833"/>
    </source>
</evidence>
<evidence type="ECO:0000256" key="3">
    <source>
        <dbReference type="ARBA" id="ARBA00006576"/>
    </source>
</evidence>
<dbReference type="CDD" id="cd01283">
    <property type="entry name" value="cytidine_deaminase"/>
    <property type="match status" value="1"/>
</dbReference>
<dbReference type="GO" id="GO:0042802">
    <property type="term" value="F:identical protein binding"/>
    <property type="evidence" value="ECO:0007669"/>
    <property type="project" value="UniProtKB-ARBA"/>
</dbReference>
<evidence type="ECO:0000256" key="13">
    <source>
        <dbReference type="RuleBase" id="RU364006"/>
    </source>
</evidence>
<evidence type="ECO:0000256" key="8">
    <source>
        <dbReference type="ARBA" id="ARBA00032005"/>
    </source>
</evidence>
<feature type="domain" description="CMP/dCMP-type deaminase" evidence="14">
    <location>
        <begin position="11"/>
        <end position="155"/>
    </location>
</feature>
<dbReference type="PANTHER" id="PTHR11644:SF2">
    <property type="entry name" value="CYTIDINE DEAMINASE"/>
    <property type="match status" value="1"/>
</dbReference>
<protein>
    <recommendedName>
        <fullName evidence="4 13">Cytidine deaminase</fullName>
        <ecNumber evidence="4 13">3.5.4.5</ecNumber>
    </recommendedName>
    <alternativeName>
        <fullName evidence="8 13">Cytidine aminohydrolase</fullName>
    </alternativeName>
</protein>
<dbReference type="GO" id="GO:0005829">
    <property type="term" value="C:cytosol"/>
    <property type="evidence" value="ECO:0007669"/>
    <property type="project" value="TreeGrafter"/>
</dbReference>
<comment type="similarity">
    <text evidence="3 13">Belongs to the cytidine and deoxycytidylate deaminase family.</text>
</comment>
<dbReference type="OrthoDB" id="414540at2759"/>
<dbReference type="InterPro" id="IPR016192">
    <property type="entry name" value="APOBEC/CMP_deaminase_Zn-bd"/>
</dbReference>
<evidence type="ECO:0000256" key="6">
    <source>
        <dbReference type="ARBA" id="ARBA00022801"/>
    </source>
</evidence>
<dbReference type="EMBL" id="NHYD01000271">
    <property type="protein sequence ID" value="PPQ94705.1"/>
    <property type="molecule type" value="Genomic_DNA"/>
</dbReference>
<dbReference type="SUPFAM" id="SSF53927">
    <property type="entry name" value="Cytidine deaminase-like"/>
    <property type="match status" value="1"/>
</dbReference>
<dbReference type="GO" id="GO:0008270">
    <property type="term" value="F:zinc ion binding"/>
    <property type="evidence" value="ECO:0007669"/>
    <property type="project" value="UniProtKB-UniRule"/>
</dbReference>
<keyword evidence="7 12" id="KW-0862">Zinc</keyword>
<reference evidence="15 16" key="1">
    <citation type="journal article" date="2018" name="Evol. Lett.">
        <title>Horizontal gene cluster transfer increased hallucinogenic mushroom diversity.</title>
        <authorList>
            <person name="Reynolds H.T."/>
            <person name="Vijayakumar V."/>
            <person name="Gluck-Thaler E."/>
            <person name="Korotkin H.B."/>
            <person name="Matheny P.B."/>
            <person name="Slot J.C."/>
        </authorList>
    </citation>
    <scope>NUCLEOTIDE SEQUENCE [LARGE SCALE GENOMIC DNA]</scope>
    <source>
        <strain evidence="15 16">2631</strain>
    </source>
</reference>
<dbReference type="Pfam" id="PF00383">
    <property type="entry name" value="dCMP_cyt_deam_1"/>
    <property type="match status" value="1"/>
</dbReference>
<comment type="caution">
    <text evidence="15">The sequence shown here is derived from an EMBL/GenBank/DDBJ whole genome shotgun (WGS) entry which is preliminary data.</text>
</comment>
<feature type="binding site" evidence="11">
    <location>
        <begin position="52"/>
        <end position="58"/>
    </location>
    <ligand>
        <name>substrate</name>
    </ligand>
</feature>
<name>A0A409XVA2_PSICY</name>
<evidence type="ECO:0000256" key="11">
    <source>
        <dbReference type="PIRSR" id="PIRSR606262-2"/>
    </source>
</evidence>
<evidence type="ECO:0000256" key="5">
    <source>
        <dbReference type="ARBA" id="ARBA00022723"/>
    </source>
</evidence>